<comment type="caution">
    <text evidence="3">The sequence shown here is derived from an EMBL/GenBank/DDBJ whole genome shotgun (WGS) entry which is preliminary data.</text>
</comment>
<dbReference type="Pfam" id="PF04213">
    <property type="entry name" value="HtaA"/>
    <property type="match status" value="1"/>
</dbReference>
<evidence type="ECO:0000256" key="1">
    <source>
        <dbReference type="SAM" id="SignalP"/>
    </source>
</evidence>
<organism evidence="3 4">
    <name type="scientific">Conexibacter stalactiti</name>
    <dbReference type="NCBI Taxonomy" id="1940611"/>
    <lineage>
        <taxon>Bacteria</taxon>
        <taxon>Bacillati</taxon>
        <taxon>Actinomycetota</taxon>
        <taxon>Thermoleophilia</taxon>
        <taxon>Solirubrobacterales</taxon>
        <taxon>Conexibacteraceae</taxon>
        <taxon>Conexibacter</taxon>
    </lineage>
</organism>
<accession>A0ABU4HSY0</accession>
<feature type="domain" description="Htaa" evidence="2">
    <location>
        <begin position="25"/>
        <end position="170"/>
    </location>
</feature>
<protein>
    <submittedName>
        <fullName evidence="3">HtaA domain-containing protein</fullName>
    </submittedName>
</protein>
<keyword evidence="1" id="KW-0732">Signal</keyword>
<gene>
    <name evidence="3" type="ORF">R7226_18910</name>
</gene>
<evidence type="ECO:0000313" key="3">
    <source>
        <dbReference type="EMBL" id="MDW5596425.1"/>
    </source>
</evidence>
<dbReference type="RefSeq" id="WP_318598809.1">
    <property type="nucleotide sequence ID" value="NZ_JAWSTH010000055.1"/>
</dbReference>
<keyword evidence="4" id="KW-1185">Reference proteome</keyword>
<evidence type="ECO:0000313" key="4">
    <source>
        <dbReference type="Proteomes" id="UP001284601"/>
    </source>
</evidence>
<name>A0ABU4HSY0_9ACTN</name>
<dbReference type="Proteomes" id="UP001284601">
    <property type="component" value="Unassembled WGS sequence"/>
</dbReference>
<evidence type="ECO:0000259" key="2">
    <source>
        <dbReference type="Pfam" id="PF04213"/>
    </source>
</evidence>
<dbReference type="InterPro" id="IPR007331">
    <property type="entry name" value="Htaa"/>
</dbReference>
<sequence length="179" mass="18495">MGVLLSLAATIVAFAFVVPSAASAGQVDWDLRASWLRYVTRWGGRTVAVSPGTFSTPTLSLPQVGTGAGTTAQYDGGFRSTIVLHGVDVQIEDISVDYNTGAVVGNGHYTPLLSRSIPFTGWNLFTLTGGTKSTAGALKWWSGATATLTANGATVFNGGSNGSYAAGQEFGTFEAEGDF</sequence>
<dbReference type="EMBL" id="JAWSTH010000055">
    <property type="protein sequence ID" value="MDW5596425.1"/>
    <property type="molecule type" value="Genomic_DNA"/>
</dbReference>
<feature type="signal peptide" evidence="1">
    <location>
        <begin position="1"/>
        <end position="24"/>
    </location>
</feature>
<feature type="chain" id="PRO_5046275150" evidence="1">
    <location>
        <begin position="25"/>
        <end position="179"/>
    </location>
</feature>
<reference evidence="4" key="1">
    <citation type="submission" date="2023-07" db="EMBL/GenBank/DDBJ databases">
        <title>Conexibacter stalactiti sp. nov., isolated from stalactites in a lava cave and emended description of the genus Conexibacter.</title>
        <authorList>
            <person name="Lee S.D."/>
        </authorList>
    </citation>
    <scope>NUCLEOTIDE SEQUENCE [LARGE SCALE GENOMIC DNA]</scope>
    <source>
        <strain evidence="4">KCTC 39840</strain>
    </source>
</reference>
<proteinExistence type="predicted"/>